<feature type="domain" description="TCTP" evidence="3">
    <location>
        <begin position="1"/>
        <end position="171"/>
    </location>
</feature>
<dbReference type="PRINTS" id="PR01653">
    <property type="entry name" value="TCTPROTEIN"/>
</dbReference>
<organism evidence="4 5">
    <name type="scientific">Phialemonium thermophilum</name>
    <dbReference type="NCBI Taxonomy" id="223376"/>
    <lineage>
        <taxon>Eukaryota</taxon>
        <taxon>Fungi</taxon>
        <taxon>Dikarya</taxon>
        <taxon>Ascomycota</taxon>
        <taxon>Pezizomycotina</taxon>
        <taxon>Sordariomycetes</taxon>
        <taxon>Sordariomycetidae</taxon>
        <taxon>Cephalothecales</taxon>
        <taxon>Cephalothecaceae</taxon>
        <taxon>Phialemonium</taxon>
    </lineage>
</organism>
<dbReference type="PROSITE" id="PS51797">
    <property type="entry name" value="TCTP_3"/>
    <property type="match status" value="1"/>
</dbReference>
<evidence type="ECO:0000256" key="2">
    <source>
        <dbReference type="PROSITE-ProRule" id="PRU01133"/>
    </source>
</evidence>
<dbReference type="PANTHER" id="PTHR11991:SF0">
    <property type="entry name" value="TRANSLATIONALLY-CONTROLLED TUMOR PROTEIN"/>
    <property type="match status" value="1"/>
</dbReference>
<evidence type="ECO:0000259" key="3">
    <source>
        <dbReference type="PROSITE" id="PS51797"/>
    </source>
</evidence>
<reference evidence="4 5" key="1">
    <citation type="journal article" date="2024" name="Commun. Biol.">
        <title>Comparative genomic analysis of thermophilic fungi reveals convergent evolutionary adaptations and gene losses.</title>
        <authorList>
            <person name="Steindorff A.S."/>
            <person name="Aguilar-Pontes M.V."/>
            <person name="Robinson A.J."/>
            <person name="Andreopoulos B."/>
            <person name="LaButti K."/>
            <person name="Kuo A."/>
            <person name="Mondo S."/>
            <person name="Riley R."/>
            <person name="Otillar R."/>
            <person name="Haridas S."/>
            <person name="Lipzen A."/>
            <person name="Grimwood J."/>
            <person name="Schmutz J."/>
            <person name="Clum A."/>
            <person name="Reid I.D."/>
            <person name="Moisan M.C."/>
            <person name="Butler G."/>
            <person name="Nguyen T.T.M."/>
            <person name="Dewar K."/>
            <person name="Conant G."/>
            <person name="Drula E."/>
            <person name="Henrissat B."/>
            <person name="Hansel C."/>
            <person name="Singer S."/>
            <person name="Hutchinson M.I."/>
            <person name="de Vries R.P."/>
            <person name="Natvig D.O."/>
            <person name="Powell A.J."/>
            <person name="Tsang A."/>
            <person name="Grigoriev I.V."/>
        </authorList>
    </citation>
    <scope>NUCLEOTIDE SEQUENCE [LARGE SCALE GENOMIC DNA]</scope>
    <source>
        <strain evidence="4 5">ATCC 24622</strain>
    </source>
</reference>
<dbReference type="InterPro" id="IPR011057">
    <property type="entry name" value="Mss4-like_sf"/>
</dbReference>
<dbReference type="Gene3D" id="2.170.150.10">
    <property type="entry name" value="Metal Binding Protein, Guanine Nucleotide Exchange Factor, Chain A"/>
    <property type="match status" value="1"/>
</dbReference>
<dbReference type="InterPro" id="IPR018105">
    <property type="entry name" value="Translational_control_tumour_p"/>
</dbReference>
<dbReference type="SUPFAM" id="SSF51316">
    <property type="entry name" value="Mss4-like"/>
    <property type="match status" value="1"/>
</dbReference>
<sequence length="171" mass="19539">MIIYKDIFTGDELLSDSYDLKERDGLFYETDCAMITVGAVQVDTGANASAEEADEGTDDQERKVIDVVESFRLQETFHDKKSLKQFLNGYLKNLKTKLIENGKSEDEVKAFLKSALEFYTNNVLNKMNDWQFFKGETDHENEGNLVLLNYREDGVTPYVLVLKAGLKEEKV</sequence>
<accession>A0ABR3VSM2</accession>
<evidence type="ECO:0000256" key="1">
    <source>
        <dbReference type="ARBA" id="ARBA00014759"/>
    </source>
</evidence>
<protein>
    <recommendedName>
        <fullName evidence="1">Translationally-controlled tumor protein homolog</fullName>
    </recommendedName>
</protein>
<dbReference type="Pfam" id="PF00838">
    <property type="entry name" value="TCTP"/>
    <property type="match status" value="1"/>
</dbReference>
<gene>
    <name evidence="4" type="ORF">VTK73DRAFT_2069</name>
</gene>
<name>A0ABR3VSM2_9PEZI</name>
<evidence type="ECO:0000313" key="4">
    <source>
        <dbReference type="EMBL" id="KAL1844665.1"/>
    </source>
</evidence>
<dbReference type="PANTHER" id="PTHR11991">
    <property type="entry name" value="TRANSLATIONALLY CONTROLLED TUMOR PROTEIN-RELATED"/>
    <property type="match status" value="1"/>
</dbReference>
<proteinExistence type="inferred from homology"/>
<evidence type="ECO:0000313" key="5">
    <source>
        <dbReference type="Proteomes" id="UP001586593"/>
    </source>
</evidence>
<comment type="similarity">
    <text evidence="2">Belongs to the TCTP family.</text>
</comment>
<keyword evidence="5" id="KW-1185">Reference proteome</keyword>
<comment type="caution">
    <text evidence="4">The sequence shown here is derived from an EMBL/GenBank/DDBJ whole genome shotgun (WGS) entry which is preliminary data.</text>
</comment>
<dbReference type="InterPro" id="IPR034737">
    <property type="entry name" value="TCTP"/>
</dbReference>
<dbReference type="EMBL" id="JAZHXJ010001552">
    <property type="protein sequence ID" value="KAL1844665.1"/>
    <property type="molecule type" value="Genomic_DNA"/>
</dbReference>
<dbReference type="Proteomes" id="UP001586593">
    <property type="component" value="Unassembled WGS sequence"/>
</dbReference>
<dbReference type="InterPro" id="IPR011323">
    <property type="entry name" value="Mss4/transl-control_tumour"/>
</dbReference>